<organism evidence="8">
    <name type="scientific">uncultured bacterium Contigcl_1774</name>
    <dbReference type="NCBI Taxonomy" id="1393661"/>
    <lineage>
        <taxon>Bacteria</taxon>
        <taxon>environmental samples</taxon>
    </lineage>
</organism>
<dbReference type="GO" id="GO:0052717">
    <property type="term" value="F:tRNA-specific adenosine-34 deaminase activity"/>
    <property type="evidence" value="ECO:0007669"/>
    <property type="project" value="UniProtKB-UniRule"/>
</dbReference>
<dbReference type="GO" id="GO:0008270">
    <property type="term" value="F:zinc ion binding"/>
    <property type="evidence" value="ECO:0007669"/>
    <property type="project" value="UniProtKB-UniRule"/>
</dbReference>
<keyword evidence="4 6" id="KW-0862">Zinc</keyword>
<dbReference type="Pfam" id="PF00383">
    <property type="entry name" value="dCMP_cyt_deam_1"/>
    <property type="match status" value="1"/>
</dbReference>
<keyword evidence="3 6" id="KW-0378">Hydrolase</keyword>
<dbReference type="GO" id="GO:0002100">
    <property type="term" value="P:tRNA wobble adenosine to inosine editing"/>
    <property type="evidence" value="ECO:0007669"/>
    <property type="project" value="UniProtKB-UniRule"/>
</dbReference>
<comment type="catalytic activity">
    <reaction evidence="5 6">
        <text>adenosine(34) in tRNA + H2O + H(+) = inosine(34) in tRNA + NH4(+)</text>
        <dbReference type="Rhea" id="RHEA:43168"/>
        <dbReference type="Rhea" id="RHEA-COMP:10373"/>
        <dbReference type="Rhea" id="RHEA-COMP:10374"/>
        <dbReference type="ChEBI" id="CHEBI:15377"/>
        <dbReference type="ChEBI" id="CHEBI:15378"/>
        <dbReference type="ChEBI" id="CHEBI:28938"/>
        <dbReference type="ChEBI" id="CHEBI:74411"/>
        <dbReference type="ChEBI" id="CHEBI:82852"/>
        <dbReference type="EC" id="3.5.4.33"/>
    </reaction>
</comment>
<accession>W0FT65</accession>
<evidence type="ECO:0000256" key="2">
    <source>
        <dbReference type="ARBA" id="ARBA00022723"/>
    </source>
</evidence>
<reference evidence="8" key="1">
    <citation type="journal article" date="2013" name="PLoS ONE">
        <title>Metagenomic insights into the carbohydrate-active enzymes carried by the microorganisms adhering to solid digesta in the rumen of cows.</title>
        <authorList>
            <person name="Wang L."/>
            <person name="Hatem A."/>
            <person name="Catalyurek U.V."/>
            <person name="Morrison M."/>
            <person name="Yu Z."/>
        </authorList>
    </citation>
    <scope>NUCLEOTIDE SEQUENCE</scope>
</reference>
<dbReference type="PANTHER" id="PTHR11079">
    <property type="entry name" value="CYTOSINE DEAMINASE FAMILY MEMBER"/>
    <property type="match status" value="1"/>
</dbReference>
<dbReference type="EC" id="3.5.4.33" evidence="6"/>
<keyword evidence="1 6" id="KW-0819">tRNA processing</keyword>
<evidence type="ECO:0000256" key="6">
    <source>
        <dbReference type="HAMAP-Rule" id="MF_00972"/>
    </source>
</evidence>
<feature type="active site" description="Proton donor" evidence="6">
    <location>
        <position position="56"/>
    </location>
</feature>
<feature type="binding site" evidence="6">
    <location>
        <position position="54"/>
    </location>
    <ligand>
        <name>Zn(2+)</name>
        <dbReference type="ChEBI" id="CHEBI:29105"/>
        <note>catalytic</note>
    </ligand>
</feature>
<gene>
    <name evidence="6" type="primary">tadA</name>
</gene>
<feature type="binding site" evidence="6">
    <location>
        <position position="84"/>
    </location>
    <ligand>
        <name>Zn(2+)</name>
        <dbReference type="ChEBI" id="CHEBI:29105"/>
        <note>catalytic</note>
    </ligand>
</feature>
<dbReference type="InterPro" id="IPR002125">
    <property type="entry name" value="CMP_dCMP_dom"/>
</dbReference>
<dbReference type="AlphaFoldDB" id="W0FT65"/>
<comment type="cofactor">
    <cofactor evidence="6">
        <name>Zn(2+)</name>
        <dbReference type="ChEBI" id="CHEBI:29105"/>
    </cofactor>
    <text evidence="6">Binds 1 zinc ion per subunit.</text>
</comment>
<evidence type="ECO:0000259" key="7">
    <source>
        <dbReference type="PROSITE" id="PS51747"/>
    </source>
</evidence>
<dbReference type="PROSITE" id="PS51747">
    <property type="entry name" value="CYT_DCMP_DEAMINASES_2"/>
    <property type="match status" value="1"/>
</dbReference>
<comment type="function">
    <text evidence="6">Catalyzes the deamination of adenosine to inosine at the wobble position 34 of tRNA(Arg2).</text>
</comment>
<comment type="similarity">
    <text evidence="6">Belongs to the cytidine and deoxycytidylate deaminase family.</text>
</comment>
<comment type="subunit">
    <text evidence="6">Homodimer.</text>
</comment>
<dbReference type="InterPro" id="IPR016193">
    <property type="entry name" value="Cytidine_deaminase-like"/>
</dbReference>
<evidence type="ECO:0000256" key="5">
    <source>
        <dbReference type="ARBA" id="ARBA00048045"/>
    </source>
</evidence>
<evidence type="ECO:0000313" key="8">
    <source>
        <dbReference type="EMBL" id="AHF26147.1"/>
    </source>
</evidence>
<keyword evidence="2 6" id="KW-0479">Metal-binding</keyword>
<dbReference type="HAMAP" id="MF_00972">
    <property type="entry name" value="tRNA_aden_deaminase"/>
    <property type="match status" value="1"/>
</dbReference>
<sequence>MESFDPSAMRTALEEAEKALREGEVPVGAALFLGEKLLWADHNRREALNDPTAHAEMLCLRNGAAALGDWRLKDCTLYVTLEPCPMCSGALLMSRLGRCVFGAADPDAGCCGSVYDLPADPLLCGSTVWEHGVLEADCRALLNRFFSRKRQKGGSE</sequence>
<dbReference type="SUPFAM" id="SSF53927">
    <property type="entry name" value="Cytidine deaminase-like"/>
    <property type="match status" value="1"/>
</dbReference>
<dbReference type="InterPro" id="IPR028883">
    <property type="entry name" value="tRNA_aden_deaminase"/>
</dbReference>
<dbReference type="PANTHER" id="PTHR11079:SF202">
    <property type="entry name" value="TRNA-SPECIFIC ADENOSINE DEAMINASE"/>
    <property type="match status" value="1"/>
</dbReference>
<feature type="domain" description="CMP/dCMP-type deaminase" evidence="7">
    <location>
        <begin position="3"/>
        <end position="130"/>
    </location>
</feature>
<protein>
    <recommendedName>
        <fullName evidence="6">tRNA-specific adenosine deaminase</fullName>
        <ecNumber evidence="6">3.5.4.33</ecNumber>
    </recommendedName>
</protein>
<dbReference type="CDD" id="cd01285">
    <property type="entry name" value="nucleoside_deaminase"/>
    <property type="match status" value="1"/>
</dbReference>
<proteinExistence type="inferred from homology"/>
<dbReference type="Gene3D" id="3.40.140.10">
    <property type="entry name" value="Cytidine Deaminase, domain 2"/>
    <property type="match status" value="1"/>
</dbReference>
<name>W0FT65_9BACT</name>
<feature type="binding site" evidence="6">
    <location>
        <position position="87"/>
    </location>
    <ligand>
        <name>Zn(2+)</name>
        <dbReference type="ChEBI" id="CHEBI:29105"/>
        <note>catalytic</note>
    </ligand>
</feature>
<evidence type="ECO:0000256" key="1">
    <source>
        <dbReference type="ARBA" id="ARBA00022694"/>
    </source>
</evidence>
<evidence type="ECO:0000256" key="4">
    <source>
        <dbReference type="ARBA" id="ARBA00022833"/>
    </source>
</evidence>
<evidence type="ECO:0000256" key="3">
    <source>
        <dbReference type="ARBA" id="ARBA00022801"/>
    </source>
</evidence>
<dbReference type="EMBL" id="KC246869">
    <property type="protein sequence ID" value="AHF26147.1"/>
    <property type="molecule type" value="Genomic_DNA"/>
</dbReference>